<comment type="caution">
    <text evidence="1">The sequence shown here is derived from an EMBL/GenBank/DDBJ whole genome shotgun (WGS) entry which is preliminary data.</text>
</comment>
<keyword evidence="2" id="KW-1185">Reference proteome</keyword>
<organism evidence="1 2">
    <name type="scientific">Deinococcus navajonensis</name>
    <dbReference type="NCBI Taxonomy" id="309884"/>
    <lineage>
        <taxon>Bacteria</taxon>
        <taxon>Thermotogati</taxon>
        <taxon>Deinococcota</taxon>
        <taxon>Deinococci</taxon>
        <taxon>Deinococcales</taxon>
        <taxon>Deinococcaceae</taxon>
        <taxon>Deinococcus</taxon>
    </lineage>
</organism>
<dbReference type="Proteomes" id="UP001595998">
    <property type="component" value="Unassembled WGS sequence"/>
</dbReference>
<name>A0ABV8XJA6_9DEIO</name>
<sequence length="83" mass="9158">MIQDGIYQWNHTQAYGPSTECLARIAGGRVTRFDRGYEEKVKLTPELERSVLIAVTKRVADHARLGAQLEFTPAVEEAQAGAA</sequence>
<reference evidence="2" key="1">
    <citation type="journal article" date="2019" name="Int. J. Syst. Evol. Microbiol.">
        <title>The Global Catalogue of Microorganisms (GCM) 10K type strain sequencing project: providing services to taxonomists for standard genome sequencing and annotation.</title>
        <authorList>
            <consortium name="The Broad Institute Genomics Platform"/>
            <consortium name="The Broad Institute Genome Sequencing Center for Infectious Disease"/>
            <person name="Wu L."/>
            <person name="Ma J."/>
        </authorList>
    </citation>
    <scope>NUCLEOTIDE SEQUENCE [LARGE SCALE GENOMIC DNA]</scope>
    <source>
        <strain evidence="2">CCUG 56029</strain>
    </source>
</reference>
<protein>
    <submittedName>
        <fullName evidence="1">Uncharacterized protein</fullName>
    </submittedName>
</protein>
<proteinExistence type="predicted"/>
<evidence type="ECO:0000313" key="2">
    <source>
        <dbReference type="Proteomes" id="UP001595998"/>
    </source>
</evidence>
<gene>
    <name evidence="1" type="ORF">ACFOZ9_00355</name>
</gene>
<evidence type="ECO:0000313" key="1">
    <source>
        <dbReference type="EMBL" id="MFC4424642.1"/>
    </source>
</evidence>
<dbReference type="EMBL" id="JBHSEH010000001">
    <property type="protein sequence ID" value="MFC4424642.1"/>
    <property type="molecule type" value="Genomic_DNA"/>
</dbReference>
<accession>A0ABV8XJA6</accession>
<dbReference type="RefSeq" id="WP_380034865.1">
    <property type="nucleotide sequence ID" value="NZ_JBHSEH010000001.1"/>
</dbReference>